<evidence type="ECO:0000313" key="3">
    <source>
        <dbReference type="Proteomes" id="UP001596050"/>
    </source>
</evidence>
<feature type="chain" id="PRO_5046439050" evidence="1">
    <location>
        <begin position="25"/>
        <end position="192"/>
    </location>
</feature>
<sequence length="192" mass="21233">MHSIDLNRLLAAAVLAAASCSAVAALPSPRILVDPVLGLRYEAARVKFDPLPGQAIASCENLGKNEEWQSVWFIYAQARDQSGRTYYAAGGYDISRNSPGKPQFTTGDAGLIFFTDRGSCTTLEQVRETFDARLFDDEITEHILKQLAVDYAKRLERAFGAAKLRAELRNQHVDQDALPPELRQALSPYFGK</sequence>
<protein>
    <submittedName>
        <fullName evidence="2">Uncharacterized protein</fullName>
    </submittedName>
</protein>
<accession>A0ABW0L2X9</accession>
<reference evidence="3" key="1">
    <citation type="journal article" date="2019" name="Int. J. Syst. Evol. Microbiol.">
        <title>The Global Catalogue of Microorganisms (GCM) 10K type strain sequencing project: providing services to taxonomists for standard genome sequencing and annotation.</title>
        <authorList>
            <consortium name="The Broad Institute Genomics Platform"/>
            <consortium name="The Broad Institute Genome Sequencing Center for Infectious Disease"/>
            <person name="Wu L."/>
            <person name="Ma J."/>
        </authorList>
    </citation>
    <scope>NUCLEOTIDE SEQUENCE [LARGE SCALE GENOMIC DNA]</scope>
    <source>
        <strain evidence="3">KACC 12649</strain>
    </source>
</reference>
<name>A0ABW0L2X9_9BURK</name>
<gene>
    <name evidence="2" type="ORF">ACFPN5_08280</name>
</gene>
<proteinExistence type="predicted"/>
<keyword evidence="3" id="KW-1185">Reference proteome</keyword>
<evidence type="ECO:0000256" key="1">
    <source>
        <dbReference type="SAM" id="SignalP"/>
    </source>
</evidence>
<evidence type="ECO:0000313" key="2">
    <source>
        <dbReference type="EMBL" id="MFC5459805.1"/>
    </source>
</evidence>
<dbReference type="Proteomes" id="UP001596050">
    <property type="component" value="Unassembled WGS sequence"/>
</dbReference>
<feature type="signal peptide" evidence="1">
    <location>
        <begin position="1"/>
        <end position="24"/>
    </location>
</feature>
<organism evidence="2 3">
    <name type="scientific">Massilia niabensis</name>
    <dbReference type="NCBI Taxonomy" id="544910"/>
    <lineage>
        <taxon>Bacteria</taxon>
        <taxon>Pseudomonadati</taxon>
        <taxon>Pseudomonadota</taxon>
        <taxon>Betaproteobacteria</taxon>
        <taxon>Burkholderiales</taxon>
        <taxon>Oxalobacteraceae</taxon>
        <taxon>Telluria group</taxon>
        <taxon>Massilia</taxon>
    </lineage>
</organism>
<dbReference type="RefSeq" id="WP_379782014.1">
    <property type="nucleotide sequence ID" value="NZ_JBHSMU010000009.1"/>
</dbReference>
<dbReference type="EMBL" id="JBHSMU010000009">
    <property type="protein sequence ID" value="MFC5459805.1"/>
    <property type="molecule type" value="Genomic_DNA"/>
</dbReference>
<comment type="caution">
    <text evidence="2">The sequence shown here is derived from an EMBL/GenBank/DDBJ whole genome shotgun (WGS) entry which is preliminary data.</text>
</comment>
<keyword evidence="1" id="KW-0732">Signal</keyword>